<dbReference type="EMBL" id="JAWDGP010004911">
    <property type="protein sequence ID" value="KAK3761322.1"/>
    <property type="molecule type" value="Genomic_DNA"/>
</dbReference>
<evidence type="ECO:0000256" key="1">
    <source>
        <dbReference type="SAM" id="MobiDB-lite"/>
    </source>
</evidence>
<feature type="compositionally biased region" description="Basic and acidic residues" evidence="1">
    <location>
        <begin position="81"/>
        <end position="94"/>
    </location>
</feature>
<sequence>MSFVVQASQGTQSWISLSGRNRPPAGETMDSGLNGQNTRILTRHKPEIDGALHQQQSHLNIALYHGEGKTWSQADNTILTGERREGEGGTEERR</sequence>
<protein>
    <submittedName>
        <fullName evidence="2">Uncharacterized protein</fullName>
    </submittedName>
</protein>
<gene>
    <name evidence="2" type="ORF">RRG08_056629</name>
</gene>
<evidence type="ECO:0000313" key="2">
    <source>
        <dbReference type="EMBL" id="KAK3761322.1"/>
    </source>
</evidence>
<accession>A0AAE0Z3R4</accession>
<feature type="region of interest" description="Disordered" evidence="1">
    <location>
        <begin position="1"/>
        <end position="36"/>
    </location>
</feature>
<reference evidence="2" key="1">
    <citation type="journal article" date="2023" name="G3 (Bethesda)">
        <title>A reference genome for the long-term kleptoplast-retaining sea slug Elysia crispata morphotype clarki.</title>
        <authorList>
            <person name="Eastman K.E."/>
            <person name="Pendleton A.L."/>
            <person name="Shaikh M.A."/>
            <person name="Suttiyut T."/>
            <person name="Ogas R."/>
            <person name="Tomko P."/>
            <person name="Gavelis G."/>
            <person name="Widhalm J.R."/>
            <person name="Wisecaver J.H."/>
        </authorList>
    </citation>
    <scope>NUCLEOTIDE SEQUENCE</scope>
    <source>
        <strain evidence="2">ECLA1</strain>
    </source>
</reference>
<proteinExistence type="predicted"/>
<feature type="region of interest" description="Disordered" evidence="1">
    <location>
        <begin position="74"/>
        <end position="94"/>
    </location>
</feature>
<dbReference type="AlphaFoldDB" id="A0AAE0Z3R4"/>
<name>A0AAE0Z3R4_9GAST</name>
<organism evidence="2 3">
    <name type="scientific">Elysia crispata</name>
    <name type="common">lettuce slug</name>
    <dbReference type="NCBI Taxonomy" id="231223"/>
    <lineage>
        <taxon>Eukaryota</taxon>
        <taxon>Metazoa</taxon>
        <taxon>Spiralia</taxon>
        <taxon>Lophotrochozoa</taxon>
        <taxon>Mollusca</taxon>
        <taxon>Gastropoda</taxon>
        <taxon>Heterobranchia</taxon>
        <taxon>Euthyneura</taxon>
        <taxon>Panpulmonata</taxon>
        <taxon>Sacoglossa</taxon>
        <taxon>Placobranchoidea</taxon>
        <taxon>Plakobranchidae</taxon>
        <taxon>Elysia</taxon>
    </lineage>
</organism>
<feature type="compositionally biased region" description="Polar residues" evidence="1">
    <location>
        <begin position="1"/>
        <end position="19"/>
    </location>
</feature>
<dbReference type="Proteomes" id="UP001283361">
    <property type="component" value="Unassembled WGS sequence"/>
</dbReference>
<comment type="caution">
    <text evidence="2">The sequence shown here is derived from an EMBL/GenBank/DDBJ whole genome shotgun (WGS) entry which is preliminary data.</text>
</comment>
<keyword evidence="3" id="KW-1185">Reference proteome</keyword>
<evidence type="ECO:0000313" key="3">
    <source>
        <dbReference type="Proteomes" id="UP001283361"/>
    </source>
</evidence>